<evidence type="ECO:0000313" key="2">
    <source>
        <dbReference type="EMBL" id="GCE01339.1"/>
    </source>
</evidence>
<dbReference type="RefSeq" id="WP_126642978.1">
    <property type="nucleotide sequence ID" value="NZ_BIFH01000048.1"/>
</dbReference>
<accession>A0A401Z3A5</accession>
<evidence type="ECO:0000256" key="1">
    <source>
        <dbReference type="SAM" id="MobiDB-lite"/>
    </source>
</evidence>
<feature type="region of interest" description="Disordered" evidence="1">
    <location>
        <begin position="63"/>
        <end position="87"/>
    </location>
</feature>
<dbReference type="OrthoDB" id="3697129at2"/>
<feature type="region of interest" description="Disordered" evidence="1">
    <location>
        <begin position="105"/>
        <end position="233"/>
    </location>
</feature>
<proteinExistence type="predicted"/>
<comment type="caution">
    <text evidence="2">The sequence shown here is derived from an EMBL/GenBank/DDBJ whole genome shotgun (WGS) entry which is preliminary data.</text>
</comment>
<dbReference type="AlphaFoldDB" id="A0A401Z3A5"/>
<reference evidence="2 3" key="1">
    <citation type="submission" date="2018-12" db="EMBL/GenBank/DDBJ databases">
        <title>Draft genome sequence of Embleya hyalina NBRC 13850T.</title>
        <authorList>
            <person name="Komaki H."/>
            <person name="Hosoyama A."/>
            <person name="Kimura A."/>
            <person name="Ichikawa N."/>
            <person name="Tamura T."/>
        </authorList>
    </citation>
    <scope>NUCLEOTIDE SEQUENCE [LARGE SCALE GENOMIC DNA]</scope>
    <source>
        <strain evidence="2 3">NBRC 13850</strain>
    </source>
</reference>
<name>A0A401Z3A5_9ACTN</name>
<keyword evidence="3" id="KW-1185">Reference proteome</keyword>
<protein>
    <submittedName>
        <fullName evidence="2">Uncharacterized protein</fullName>
    </submittedName>
</protein>
<evidence type="ECO:0000313" key="3">
    <source>
        <dbReference type="Proteomes" id="UP000286931"/>
    </source>
</evidence>
<dbReference type="Proteomes" id="UP000286931">
    <property type="component" value="Unassembled WGS sequence"/>
</dbReference>
<dbReference type="EMBL" id="BIFH01000048">
    <property type="protein sequence ID" value="GCE01339.1"/>
    <property type="molecule type" value="Genomic_DNA"/>
</dbReference>
<gene>
    <name evidence="2" type="ORF">EHYA_09104</name>
</gene>
<organism evidence="2 3">
    <name type="scientific">Embleya hyalina</name>
    <dbReference type="NCBI Taxonomy" id="516124"/>
    <lineage>
        <taxon>Bacteria</taxon>
        <taxon>Bacillati</taxon>
        <taxon>Actinomycetota</taxon>
        <taxon>Actinomycetes</taxon>
        <taxon>Kitasatosporales</taxon>
        <taxon>Streptomycetaceae</taxon>
        <taxon>Embleya</taxon>
    </lineage>
</organism>
<sequence length="401" mass="41155">MSPYDEDRLPGHDRRRRELLAMLDPEQPGRHRALVPGIAAGAVLAICAVGVLAAQPWRGPENLSAAGPVTGQDPSQGVPRESAEAGDPVPWDVAARTLARCLDNGRRAAVPPPPPTGFGTSMPTWRPPEATMSPGGEQSLPPGVSFMEASGPPMTPPAWLGDAMPPTATGRPTGPNPSPPSSGGPAIGSGSLYGPATFPPGVTVDGGPPPPLTASPTAHGARTPSPAGPDASLWKVREPDSAFKPYFTAWEDLGGGMLRPLVVGKATMPGLVVCHGEAPPDFPAPTAADGTLAGPFEVRRSTLLGPVTDPPPAAAVSTWWGRTTASVARIVVELPGGRTIDAVVRDGVWFAGVPGNLVAPPRIRAYDAAGALLGERTGDKESLRCATTPMTKGCGSRTHWG</sequence>